<dbReference type="PROSITE" id="PS50404">
    <property type="entry name" value="GST_NTER"/>
    <property type="match status" value="1"/>
</dbReference>
<dbReference type="SFLD" id="SFLDS00019">
    <property type="entry name" value="Glutathione_Transferase_(cytos"/>
    <property type="match status" value="1"/>
</dbReference>
<gene>
    <name evidence="3" type="ORF">K3G22_01205</name>
</gene>
<reference evidence="3 4" key="1">
    <citation type="submission" date="2021-08" db="EMBL/GenBank/DDBJ databases">
        <title>Shewanella putrefaciens YZ-J, complete genome.</title>
        <authorList>
            <person name="Yi Z."/>
        </authorList>
    </citation>
    <scope>NUCLEOTIDE SEQUENCE [LARGE SCALE GENOMIC DNA]</scope>
    <source>
        <strain evidence="3 4">YZ-J</strain>
    </source>
</reference>
<proteinExistence type="predicted"/>
<protein>
    <submittedName>
        <fullName evidence="3">Glutathione S-transferase</fullName>
    </submittedName>
</protein>
<dbReference type="PROSITE" id="PS50405">
    <property type="entry name" value="GST_CTER"/>
    <property type="match status" value="1"/>
</dbReference>
<feature type="domain" description="GST N-terminal" evidence="1">
    <location>
        <begin position="1"/>
        <end position="81"/>
    </location>
</feature>
<dbReference type="EMBL" id="CP080635">
    <property type="protein sequence ID" value="QYX73070.1"/>
    <property type="molecule type" value="Genomic_DNA"/>
</dbReference>
<sequence>MITLHHLNKSRSKRIIWLLEELGQPYEIKRYQRDSQTFLAPPELKQIHPLGKSPVIEMDGQVIAESGAITEYLIEKYAADTLAPARDSADYVSYLQWLHFAESSAMLPLLLRMFVQKDGCKTNFLEGYAATEVSKISHYFNDMLAGKTYLVADKLTGADIMMSFVVELLANSGDLVKFEHIQRYATQLSQHSAWNKANQIEQSLDISL</sequence>
<dbReference type="Pfam" id="PF02798">
    <property type="entry name" value="GST_N"/>
    <property type="match status" value="1"/>
</dbReference>
<dbReference type="InterPro" id="IPR004046">
    <property type="entry name" value="GST_C"/>
</dbReference>
<dbReference type="InterPro" id="IPR040079">
    <property type="entry name" value="Glutathione_S-Trfase"/>
</dbReference>
<dbReference type="PANTHER" id="PTHR44051">
    <property type="entry name" value="GLUTATHIONE S-TRANSFERASE-RELATED"/>
    <property type="match status" value="1"/>
</dbReference>
<accession>A0ABX8XCP6</accession>
<feature type="domain" description="GST C-terminal" evidence="2">
    <location>
        <begin position="87"/>
        <end position="206"/>
    </location>
</feature>
<organism evidence="3 4">
    <name type="scientific">Shewanella putrefaciens</name>
    <name type="common">Pseudomonas putrefaciens</name>
    <dbReference type="NCBI Taxonomy" id="24"/>
    <lineage>
        <taxon>Bacteria</taxon>
        <taxon>Pseudomonadati</taxon>
        <taxon>Pseudomonadota</taxon>
        <taxon>Gammaproteobacteria</taxon>
        <taxon>Alteromonadales</taxon>
        <taxon>Shewanellaceae</taxon>
        <taxon>Shewanella</taxon>
    </lineage>
</organism>
<dbReference type="RefSeq" id="WP_025008013.1">
    <property type="nucleotide sequence ID" value="NZ_BMPK01000009.1"/>
</dbReference>
<dbReference type="SFLD" id="SFLDG01150">
    <property type="entry name" value="Main.1:_Beta-like"/>
    <property type="match status" value="1"/>
</dbReference>
<evidence type="ECO:0000313" key="3">
    <source>
        <dbReference type="EMBL" id="QYX73070.1"/>
    </source>
</evidence>
<dbReference type="SFLD" id="SFLDG00358">
    <property type="entry name" value="Main_(cytGST)"/>
    <property type="match status" value="1"/>
</dbReference>
<dbReference type="PANTHER" id="PTHR44051:SF9">
    <property type="entry name" value="GLUTATHIONE S-TRANSFERASE 1"/>
    <property type="match status" value="1"/>
</dbReference>
<keyword evidence="4" id="KW-1185">Reference proteome</keyword>
<evidence type="ECO:0000259" key="2">
    <source>
        <dbReference type="PROSITE" id="PS50405"/>
    </source>
</evidence>
<dbReference type="InterPro" id="IPR036282">
    <property type="entry name" value="Glutathione-S-Trfase_C_sf"/>
</dbReference>
<dbReference type="Gene3D" id="3.40.30.10">
    <property type="entry name" value="Glutaredoxin"/>
    <property type="match status" value="1"/>
</dbReference>
<evidence type="ECO:0000259" key="1">
    <source>
        <dbReference type="PROSITE" id="PS50404"/>
    </source>
</evidence>
<dbReference type="InterPro" id="IPR010987">
    <property type="entry name" value="Glutathione-S-Trfase_C-like"/>
</dbReference>
<dbReference type="SUPFAM" id="SSF47616">
    <property type="entry name" value="GST C-terminal domain-like"/>
    <property type="match status" value="1"/>
</dbReference>
<dbReference type="SUPFAM" id="SSF52833">
    <property type="entry name" value="Thioredoxin-like"/>
    <property type="match status" value="1"/>
</dbReference>
<evidence type="ECO:0000313" key="4">
    <source>
        <dbReference type="Proteomes" id="UP000827084"/>
    </source>
</evidence>
<dbReference type="Gene3D" id="1.20.1050.10">
    <property type="match status" value="1"/>
</dbReference>
<dbReference type="CDD" id="cd03046">
    <property type="entry name" value="GST_N_GTT1_like"/>
    <property type="match status" value="1"/>
</dbReference>
<dbReference type="GeneID" id="67441833"/>
<dbReference type="Pfam" id="PF14497">
    <property type="entry name" value="GST_C_3"/>
    <property type="match status" value="1"/>
</dbReference>
<dbReference type="Proteomes" id="UP000827084">
    <property type="component" value="Chromosome"/>
</dbReference>
<dbReference type="InterPro" id="IPR036249">
    <property type="entry name" value="Thioredoxin-like_sf"/>
</dbReference>
<name>A0ABX8XCP6_SHEPU</name>
<dbReference type="InterPro" id="IPR004045">
    <property type="entry name" value="Glutathione_S-Trfase_N"/>
</dbReference>